<gene>
    <name evidence="1" type="ORF">UX85_C0009G0036</name>
</gene>
<dbReference type="Proteomes" id="UP000033860">
    <property type="component" value="Unassembled WGS sequence"/>
</dbReference>
<name>A0A0G1U2J8_9BACT</name>
<dbReference type="EMBL" id="LCNT01000009">
    <property type="protein sequence ID" value="KKU60583.1"/>
    <property type="molecule type" value="Genomic_DNA"/>
</dbReference>
<organism evidence="1 2">
    <name type="scientific">Candidatus Beckwithbacteria bacterium GW2011_GWB1_47_15</name>
    <dbReference type="NCBI Taxonomy" id="1618371"/>
    <lineage>
        <taxon>Bacteria</taxon>
        <taxon>Candidatus Beckwithiibacteriota</taxon>
    </lineage>
</organism>
<proteinExistence type="predicted"/>
<protein>
    <submittedName>
        <fullName evidence="1">Uncharacterized protein</fullName>
    </submittedName>
</protein>
<reference evidence="1 2" key="1">
    <citation type="journal article" date="2015" name="Nature">
        <title>rRNA introns, odd ribosomes, and small enigmatic genomes across a large radiation of phyla.</title>
        <authorList>
            <person name="Brown C.T."/>
            <person name="Hug L.A."/>
            <person name="Thomas B.C."/>
            <person name="Sharon I."/>
            <person name="Castelle C.J."/>
            <person name="Singh A."/>
            <person name="Wilkins M.J."/>
            <person name="Williams K.H."/>
            <person name="Banfield J.F."/>
        </authorList>
    </citation>
    <scope>NUCLEOTIDE SEQUENCE [LARGE SCALE GENOMIC DNA]</scope>
</reference>
<dbReference type="AlphaFoldDB" id="A0A0G1U2J8"/>
<accession>A0A0G1U2J8</accession>
<sequence length="98" mass="10434">MSTDSRPTFTTAQVNLTNADTWYSLPDIKIGEGCEVVIKSKVSNISAIKVAHDDAESKNAPFILDNPGDSLSLRIKGTTQVVVSSAIAGQVVEVITEQ</sequence>
<evidence type="ECO:0000313" key="2">
    <source>
        <dbReference type="Proteomes" id="UP000033860"/>
    </source>
</evidence>
<comment type="caution">
    <text evidence="1">The sequence shown here is derived from an EMBL/GenBank/DDBJ whole genome shotgun (WGS) entry which is preliminary data.</text>
</comment>
<evidence type="ECO:0000313" key="1">
    <source>
        <dbReference type="EMBL" id="KKU60583.1"/>
    </source>
</evidence>